<evidence type="ECO:0000313" key="1">
    <source>
        <dbReference type="EMBL" id="AGG89153.1"/>
    </source>
</evidence>
<keyword evidence="2" id="KW-1185">Reference proteome</keyword>
<evidence type="ECO:0000313" key="2">
    <source>
        <dbReference type="Proteomes" id="UP000011859"/>
    </source>
</evidence>
<protein>
    <submittedName>
        <fullName evidence="1">Uncharacterized protein</fullName>
    </submittedName>
</protein>
<dbReference type="STRING" id="666685.R2APBS1_2030"/>
<dbReference type="AlphaFoldDB" id="M4NHM3"/>
<name>M4NHM3_9GAMM</name>
<dbReference type="OrthoDB" id="6613181at2"/>
<proteinExistence type="predicted"/>
<reference evidence="1 2" key="1">
    <citation type="submission" date="2012-04" db="EMBL/GenBank/DDBJ databases">
        <title>Complete genome of Rhodanobacter sp. 2APBS1.</title>
        <authorList>
            <consortium name="US DOE Joint Genome Institute"/>
            <person name="Huntemann M."/>
            <person name="Wei C.-L."/>
            <person name="Han J."/>
            <person name="Detter J.C."/>
            <person name="Han C."/>
            <person name="Tapia R."/>
            <person name="Munk A.C.C."/>
            <person name="Chen A."/>
            <person name="Krypides N."/>
            <person name="Mavromatis K."/>
            <person name="Markowitz V."/>
            <person name="Szeto E."/>
            <person name="Ivanova N."/>
            <person name="Mikhailova N."/>
            <person name="Ovchinnikova G."/>
            <person name="Pagani I."/>
            <person name="Pati A."/>
            <person name="Goodwin L."/>
            <person name="Peters L."/>
            <person name="Pitluck S."/>
            <person name="Woyke T."/>
            <person name="Prakash O."/>
            <person name="Elkins J."/>
            <person name="Brown S."/>
            <person name="Palumbo A."/>
            <person name="Hemme C."/>
            <person name="Zhou J."/>
            <person name="Watson D."/>
            <person name="Jardine P."/>
            <person name="Kostka J."/>
            <person name="Green S."/>
        </authorList>
    </citation>
    <scope>NUCLEOTIDE SEQUENCE [LARGE SCALE GENOMIC DNA]</scope>
    <source>
        <strain evidence="1 2">2APBS1</strain>
    </source>
</reference>
<accession>M4NHM3</accession>
<dbReference type="HOGENOM" id="CLU_2684943_0_0_6"/>
<gene>
    <name evidence="1" type="ORF">R2APBS1_2030</name>
</gene>
<dbReference type="EMBL" id="CP003470">
    <property type="protein sequence ID" value="AGG89153.1"/>
    <property type="molecule type" value="Genomic_DNA"/>
</dbReference>
<organism evidence="1 2">
    <name type="scientific">Rhodanobacter denitrificans</name>
    <dbReference type="NCBI Taxonomy" id="666685"/>
    <lineage>
        <taxon>Bacteria</taxon>
        <taxon>Pseudomonadati</taxon>
        <taxon>Pseudomonadota</taxon>
        <taxon>Gammaproteobacteria</taxon>
        <taxon>Lysobacterales</taxon>
        <taxon>Rhodanobacteraceae</taxon>
        <taxon>Rhodanobacter</taxon>
    </lineage>
</organism>
<sequence length="77" mass="9063">MATLKNLQPGQVLYTEVRRRRGHTALRETATFRVTVVSVDMEARRVLASWNGNPPKSFRETDVKRWLVKPRWREDTP</sequence>
<dbReference type="RefSeq" id="WP_015447878.1">
    <property type="nucleotide sequence ID" value="NC_020541.1"/>
</dbReference>
<dbReference type="KEGG" id="rhd:R2APBS1_2030"/>
<dbReference type="Proteomes" id="UP000011859">
    <property type="component" value="Chromosome"/>
</dbReference>